<dbReference type="AlphaFoldDB" id="A0A933SBY9"/>
<dbReference type="EMBL" id="JACRIW010000038">
    <property type="protein sequence ID" value="MBI5168978.1"/>
    <property type="molecule type" value="Genomic_DNA"/>
</dbReference>
<accession>A0A933SBY9</accession>
<dbReference type="Proteomes" id="UP000696931">
    <property type="component" value="Unassembled WGS sequence"/>
</dbReference>
<comment type="caution">
    <text evidence="1">The sequence shown here is derived from an EMBL/GenBank/DDBJ whole genome shotgun (WGS) entry which is preliminary data.</text>
</comment>
<evidence type="ECO:0000313" key="2">
    <source>
        <dbReference type="Proteomes" id="UP000696931"/>
    </source>
</evidence>
<gene>
    <name evidence="1" type="ORF">HZA61_05795</name>
</gene>
<proteinExistence type="predicted"/>
<organism evidence="1 2">
    <name type="scientific">Eiseniibacteriota bacterium</name>
    <dbReference type="NCBI Taxonomy" id="2212470"/>
    <lineage>
        <taxon>Bacteria</taxon>
        <taxon>Candidatus Eiseniibacteriota</taxon>
    </lineage>
</organism>
<evidence type="ECO:0000313" key="1">
    <source>
        <dbReference type="EMBL" id="MBI5168978.1"/>
    </source>
</evidence>
<name>A0A933SBY9_UNCEI</name>
<protein>
    <submittedName>
        <fullName evidence="1">Uncharacterized protein</fullName>
    </submittedName>
</protein>
<reference evidence="1" key="1">
    <citation type="submission" date="2020-07" db="EMBL/GenBank/DDBJ databases">
        <title>Huge and variable diversity of episymbiotic CPR bacteria and DPANN archaea in groundwater ecosystems.</title>
        <authorList>
            <person name="He C.Y."/>
            <person name="Keren R."/>
            <person name="Whittaker M."/>
            <person name="Farag I.F."/>
            <person name="Doudna J."/>
            <person name="Cate J.H.D."/>
            <person name="Banfield J.F."/>
        </authorList>
    </citation>
    <scope>NUCLEOTIDE SEQUENCE</scope>
    <source>
        <strain evidence="1">NC_groundwater_1813_Pr3_B-0.1um_71_17</strain>
    </source>
</reference>
<sequence length="104" mass="11688">MAAEPLGNEDLALLDRLATRVAELRMETPAILAIESARPLSLVASQAMVFFEPFVQALFRLEDYRRYAALVERREALDALVERIEGAVDRRDSARRSAASGERR</sequence>